<dbReference type="AlphaFoldDB" id="T0ZHL6"/>
<comment type="similarity">
    <text evidence="1">Belongs to the GTP-binding SRP family.</text>
</comment>
<evidence type="ECO:0000256" key="4">
    <source>
        <dbReference type="ARBA" id="ARBA00023136"/>
    </source>
</evidence>
<evidence type="ECO:0000256" key="2">
    <source>
        <dbReference type="ARBA" id="ARBA00022741"/>
    </source>
</evidence>
<protein>
    <submittedName>
        <fullName evidence="7">Signal recognition particle-docking protein FtsY</fullName>
    </submittedName>
</protein>
<evidence type="ECO:0000313" key="7">
    <source>
        <dbReference type="EMBL" id="EQD29320.1"/>
    </source>
</evidence>
<feature type="non-terminal residue" evidence="7">
    <location>
        <position position="168"/>
    </location>
</feature>
<evidence type="ECO:0000256" key="1">
    <source>
        <dbReference type="ARBA" id="ARBA00008531"/>
    </source>
</evidence>
<dbReference type="GO" id="GO:0012505">
    <property type="term" value="C:endomembrane system"/>
    <property type="evidence" value="ECO:0007669"/>
    <property type="project" value="UniProtKB-SubCell"/>
</dbReference>
<dbReference type="GO" id="GO:0006614">
    <property type="term" value="P:SRP-dependent cotranslational protein targeting to membrane"/>
    <property type="evidence" value="ECO:0007669"/>
    <property type="project" value="InterPro"/>
</dbReference>
<proteinExistence type="inferred from homology"/>
<dbReference type="SUPFAM" id="SSF52540">
    <property type="entry name" value="P-loop containing nucleoside triphosphate hydrolases"/>
    <property type="match status" value="1"/>
</dbReference>
<dbReference type="InterPro" id="IPR027417">
    <property type="entry name" value="P-loop_NTPase"/>
</dbReference>
<gene>
    <name evidence="7" type="ORF">B2A_14541</name>
</gene>
<comment type="subcellular location">
    <subcellularLocation>
        <location evidence="5">Endomembrane system</location>
        <topology evidence="5">Peripheral membrane protein</topology>
        <orientation evidence="5">Cytoplasmic side</orientation>
    </subcellularLocation>
</comment>
<dbReference type="PANTHER" id="PTHR43134">
    <property type="entry name" value="SIGNAL RECOGNITION PARTICLE RECEPTOR SUBUNIT ALPHA"/>
    <property type="match status" value="1"/>
</dbReference>
<dbReference type="GO" id="GO:0005047">
    <property type="term" value="F:signal recognition particle binding"/>
    <property type="evidence" value="ECO:0007669"/>
    <property type="project" value="TreeGrafter"/>
</dbReference>
<dbReference type="Gene3D" id="3.40.50.300">
    <property type="entry name" value="P-loop containing nucleotide triphosphate hydrolases"/>
    <property type="match status" value="1"/>
</dbReference>
<evidence type="ECO:0000259" key="6">
    <source>
        <dbReference type="SMART" id="SM00962"/>
    </source>
</evidence>
<name>T0ZHL6_9ZZZZ</name>
<feature type="domain" description="SRP54-type proteins GTP-binding" evidence="6">
    <location>
        <begin position="2"/>
        <end position="167"/>
    </location>
</feature>
<dbReference type="PANTHER" id="PTHR43134:SF1">
    <property type="entry name" value="SIGNAL RECOGNITION PARTICLE RECEPTOR SUBUNIT ALPHA"/>
    <property type="match status" value="1"/>
</dbReference>
<keyword evidence="4" id="KW-0472">Membrane</keyword>
<dbReference type="EMBL" id="AUZZ01010559">
    <property type="protein sequence ID" value="EQD29320.1"/>
    <property type="molecule type" value="Genomic_DNA"/>
</dbReference>
<comment type="caution">
    <text evidence="7">The sequence shown here is derived from an EMBL/GenBank/DDBJ whole genome shotgun (WGS) entry which is preliminary data.</text>
</comment>
<keyword evidence="3" id="KW-0342">GTP-binding</keyword>
<organism evidence="7">
    <name type="scientific">mine drainage metagenome</name>
    <dbReference type="NCBI Taxonomy" id="410659"/>
    <lineage>
        <taxon>unclassified sequences</taxon>
        <taxon>metagenomes</taxon>
        <taxon>ecological metagenomes</taxon>
    </lineage>
</organism>
<dbReference type="SMART" id="SM00962">
    <property type="entry name" value="SRP54"/>
    <property type="match status" value="1"/>
</dbReference>
<reference evidence="7" key="2">
    <citation type="journal article" date="2014" name="ISME J.">
        <title>Microbial stratification in low pH oxic and suboxic macroscopic growths along an acid mine drainage.</title>
        <authorList>
            <person name="Mendez-Garcia C."/>
            <person name="Mesa V."/>
            <person name="Sprenger R.R."/>
            <person name="Richter M."/>
            <person name="Diez M.S."/>
            <person name="Solano J."/>
            <person name="Bargiela R."/>
            <person name="Golyshina O.V."/>
            <person name="Manteca A."/>
            <person name="Ramos J.L."/>
            <person name="Gallego J.R."/>
            <person name="Llorente I."/>
            <person name="Martins Dos Santos V.A."/>
            <person name="Jensen O.N."/>
            <person name="Pelaez A.I."/>
            <person name="Sanchez J."/>
            <person name="Ferrer M."/>
        </authorList>
    </citation>
    <scope>NUCLEOTIDE SEQUENCE</scope>
</reference>
<dbReference type="Pfam" id="PF00448">
    <property type="entry name" value="SRP54"/>
    <property type="match status" value="1"/>
</dbReference>
<dbReference type="GO" id="GO:0005525">
    <property type="term" value="F:GTP binding"/>
    <property type="evidence" value="ECO:0007669"/>
    <property type="project" value="UniProtKB-KW"/>
</dbReference>
<reference evidence="7" key="1">
    <citation type="submission" date="2013-08" db="EMBL/GenBank/DDBJ databases">
        <authorList>
            <person name="Mendez C."/>
            <person name="Richter M."/>
            <person name="Ferrer M."/>
            <person name="Sanchez J."/>
        </authorList>
    </citation>
    <scope>NUCLEOTIDE SEQUENCE</scope>
</reference>
<evidence type="ECO:0000256" key="5">
    <source>
        <dbReference type="ARBA" id="ARBA00029433"/>
    </source>
</evidence>
<dbReference type="GO" id="GO:0003924">
    <property type="term" value="F:GTPase activity"/>
    <property type="evidence" value="ECO:0007669"/>
    <property type="project" value="TreeGrafter"/>
</dbReference>
<keyword evidence="2" id="KW-0547">Nucleotide-binding</keyword>
<dbReference type="GO" id="GO:0016020">
    <property type="term" value="C:membrane"/>
    <property type="evidence" value="ECO:0007669"/>
    <property type="project" value="TreeGrafter"/>
</dbReference>
<evidence type="ECO:0000256" key="3">
    <source>
        <dbReference type="ARBA" id="ARBA00023134"/>
    </source>
</evidence>
<sequence>MAKIANMFITNGFTCVMSASDTFRAAAIEQTTFHADKLGIRVVKGAYGSDPASIAFDAIAHAKAHNVDVVLMDSAGRQETNKSLVEELKKMSRVTKPDMKIFIGESIAGNSLLDQVKVLNEAVSIDGIILTKLDCDAKGGNTISLLSELSIPILFFGIGEKYNDLMPY</sequence>
<accession>T0ZHL6</accession>
<dbReference type="InterPro" id="IPR000897">
    <property type="entry name" value="SRP54_GTPase_dom"/>
</dbReference>